<reference evidence="3" key="1">
    <citation type="submission" date="2018-05" db="EMBL/GenBank/DDBJ databases">
        <title>Reclassification of Methylarcula marina and Methylarcula terricola as Paracoccus methylarcula sp.nov., comb.nov. and Paracoccus terricola comb.nov.</title>
        <authorList>
            <person name="Shmareva M.N."/>
            <person name="Doronina N.V."/>
            <person name="Vasilenko O.V."/>
            <person name="Tarlachkov S.V."/>
            <person name="Trotsenko Y.A."/>
        </authorList>
    </citation>
    <scope>NUCLEOTIDE SEQUENCE [LARGE SCALE GENOMIC DNA]</scope>
    <source>
        <strain evidence="3">VKM B-2159</strain>
    </source>
</reference>
<keyword evidence="4" id="KW-1185">Reference proteome</keyword>
<dbReference type="OrthoDB" id="5459182at2"/>
<dbReference type="EMBL" id="PXNQ02000001">
    <property type="protein sequence ID" value="RNF36069.1"/>
    <property type="molecule type" value="Genomic_DNA"/>
</dbReference>
<dbReference type="SMART" id="SM00966">
    <property type="entry name" value="SpoVT_AbrB"/>
    <property type="match status" value="1"/>
</dbReference>
<dbReference type="InterPro" id="IPR037914">
    <property type="entry name" value="SpoVT-AbrB_sf"/>
</dbReference>
<dbReference type="PROSITE" id="PS51740">
    <property type="entry name" value="SPOVT_ABRB"/>
    <property type="match status" value="1"/>
</dbReference>
<name>A0A3R7NE99_9RHOB</name>
<proteinExistence type="predicted"/>
<evidence type="ECO:0000259" key="2">
    <source>
        <dbReference type="PROSITE" id="PS51740"/>
    </source>
</evidence>
<dbReference type="RefSeq" id="WP_106689595.1">
    <property type="nucleotide sequence ID" value="NZ_PXNQ02000001.1"/>
</dbReference>
<sequence length="96" mass="11051">MKKHDDRDTEAFRYSHLFRLGDSVALAIPAAIMKQLALAEGEQVELTIDNERLIIALRHRPKHDLDALLKQLDSDIEWDNEDRAWIDAAPMGKEML</sequence>
<dbReference type="Proteomes" id="UP000238137">
    <property type="component" value="Unassembled WGS sequence"/>
</dbReference>
<dbReference type="SUPFAM" id="SSF89447">
    <property type="entry name" value="AbrB/MazE/MraZ-like"/>
    <property type="match status" value="1"/>
</dbReference>
<keyword evidence="1" id="KW-0238">DNA-binding</keyword>
<dbReference type="InterPro" id="IPR007159">
    <property type="entry name" value="SpoVT-AbrB_dom"/>
</dbReference>
<dbReference type="GO" id="GO:0003677">
    <property type="term" value="F:DNA binding"/>
    <property type="evidence" value="ECO:0007669"/>
    <property type="project" value="UniProtKB-UniRule"/>
</dbReference>
<feature type="domain" description="SpoVT-AbrB" evidence="2">
    <location>
        <begin position="15"/>
        <end position="60"/>
    </location>
</feature>
<dbReference type="AlphaFoldDB" id="A0A3R7NE99"/>
<gene>
    <name evidence="3" type="ORF">A7A09_001290</name>
</gene>
<evidence type="ECO:0000313" key="3">
    <source>
        <dbReference type="EMBL" id="RNF36069.1"/>
    </source>
</evidence>
<accession>A0A3R7NE99</accession>
<evidence type="ECO:0000313" key="4">
    <source>
        <dbReference type="Proteomes" id="UP000238137"/>
    </source>
</evidence>
<dbReference type="Gene3D" id="2.10.260.10">
    <property type="match status" value="1"/>
</dbReference>
<evidence type="ECO:0000256" key="1">
    <source>
        <dbReference type="PROSITE-ProRule" id="PRU01076"/>
    </source>
</evidence>
<comment type="caution">
    <text evidence="3">The sequence shown here is derived from an EMBL/GenBank/DDBJ whole genome shotgun (WGS) entry which is preliminary data.</text>
</comment>
<protein>
    <submittedName>
        <fullName evidence="3">Antitoxin</fullName>
    </submittedName>
</protein>
<dbReference type="Pfam" id="PF04014">
    <property type="entry name" value="MazE_antitoxin"/>
    <property type="match status" value="1"/>
</dbReference>
<organism evidence="3 4">
    <name type="scientific">Paracoccus methylarcula</name>
    <dbReference type="NCBI Taxonomy" id="72022"/>
    <lineage>
        <taxon>Bacteria</taxon>
        <taxon>Pseudomonadati</taxon>
        <taxon>Pseudomonadota</taxon>
        <taxon>Alphaproteobacteria</taxon>
        <taxon>Rhodobacterales</taxon>
        <taxon>Paracoccaceae</taxon>
        <taxon>Paracoccus</taxon>
    </lineage>
</organism>